<evidence type="ECO:0000259" key="2">
    <source>
        <dbReference type="Pfam" id="PF03703"/>
    </source>
</evidence>
<dbReference type="RefSeq" id="WP_237164846.1">
    <property type="nucleotide sequence ID" value="NZ_CP016545.1"/>
</dbReference>
<dbReference type="PATRIC" id="fig|645517.4.peg.338"/>
<organism evidence="3 4">
    <name type="scientific">Paraurantiacibacter namhicola</name>
    <dbReference type="NCBI Taxonomy" id="645517"/>
    <lineage>
        <taxon>Bacteria</taxon>
        <taxon>Pseudomonadati</taxon>
        <taxon>Pseudomonadota</taxon>
        <taxon>Alphaproteobacteria</taxon>
        <taxon>Sphingomonadales</taxon>
        <taxon>Erythrobacteraceae</taxon>
        <taxon>Paraurantiacibacter</taxon>
    </lineage>
</organism>
<sequence>MNEATDLTGQPRRTQPLGLVIGALQGLRSAVFSLAALWFVTRDDLGGVSWAIYAFAGMALLAIGFSFFFSWLAWTRRTYTTGRDDIRVESGIVSRQARSVPYDRIQDVSLEQALLPRLFGLVSVKFETGAGGKEELSLSYLTEAEGEELRSTVRAMKAGAGSVPVAADGEAAEAPEEEEARTLFAMGPGRLLTFGVFEFSLAFVAVLFGVTQQFEFLLPFDVWDPDVWMGWVNEGSERLGGLGPMAQFAGFLAAAVSLILTGLAAGIGKTFLRDWDFKLEDTPRGLRRRRGLLTKTDVMMPLHRVQAIIVSTGIVRRLFGWHGLKLVSLAQDSGNASHDVVPFGRMPEIAPVADVTGFALAGEDTSWHRSSRESRIDGAILAIAIALPISIAIGLALHFLPDVSVKGRVAALPLFFGVLVAAREYFLWRYERHAIDAAQVYTRTGWLAPKLVVGNRVKLQSVEIAQGPIARLRGYATLHCGLAGGKFAIENLPLARARAVREELLASMCATDFADTRKAS</sequence>
<feature type="domain" description="YdbS-like PH" evidence="2">
    <location>
        <begin position="74"/>
        <end position="152"/>
    </location>
</feature>
<feature type="domain" description="YdbS-like PH" evidence="2">
    <location>
        <begin position="277"/>
        <end position="328"/>
    </location>
</feature>
<feature type="transmembrane region" description="Helical" evidence="1">
    <location>
        <begin position="191"/>
        <end position="210"/>
    </location>
</feature>
<dbReference type="AlphaFoldDB" id="A0A1C7D5T4"/>
<keyword evidence="1" id="KW-0472">Membrane</keyword>
<keyword evidence="1" id="KW-1133">Transmembrane helix</keyword>
<protein>
    <submittedName>
        <fullName evidence="3">Bacterial membrane flanked domain protein</fullName>
    </submittedName>
</protein>
<dbReference type="Pfam" id="PF03703">
    <property type="entry name" value="bPH_2"/>
    <property type="match status" value="3"/>
</dbReference>
<accession>A0A1C7D5T4</accession>
<feature type="domain" description="YdbS-like PH" evidence="2">
    <location>
        <begin position="434"/>
        <end position="503"/>
    </location>
</feature>
<name>A0A1C7D5T4_9SPHN</name>
<dbReference type="PIRSF" id="PIRSF026631">
    <property type="entry name" value="UCP026631"/>
    <property type="match status" value="1"/>
</dbReference>
<dbReference type="PANTHER" id="PTHR34473:SF2">
    <property type="entry name" value="UPF0699 TRANSMEMBRANE PROTEIN YDBT"/>
    <property type="match status" value="1"/>
</dbReference>
<reference evidence="3 4" key="1">
    <citation type="submission" date="2016-07" db="EMBL/GenBank/DDBJ databases">
        <title>Complete genome sequence of Altererythrobacter namhicola JCM 16345T, containing esterase-encoding genes.</title>
        <authorList>
            <person name="Cheng H."/>
            <person name="Wu Y.-H."/>
            <person name="Jian S.-L."/>
            <person name="Huo Y.-Y."/>
            <person name="Wang C.-S."/>
            <person name="Xu X.-W."/>
        </authorList>
    </citation>
    <scope>NUCLEOTIDE SEQUENCE [LARGE SCALE GENOMIC DNA]</scope>
    <source>
        <strain evidence="3 4">JCM 16345</strain>
    </source>
</reference>
<feature type="transmembrane region" description="Helical" evidence="1">
    <location>
        <begin position="379"/>
        <end position="399"/>
    </location>
</feature>
<dbReference type="STRING" id="645517.A6F65_00337"/>
<keyword evidence="1" id="KW-0812">Transmembrane</keyword>
<dbReference type="EMBL" id="CP016545">
    <property type="protein sequence ID" value="ANU06663.1"/>
    <property type="molecule type" value="Genomic_DNA"/>
</dbReference>
<evidence type="ECO:0000313" key="3">
    <source>
        <dbReference type="EMBL" id="ANU06663.1"/>
    </source>
</evidence>
<dbReference type="PANTHER" id="PTHR34473">
    <property type="entry name" value="UPF0699 TRANSMEMBRANE PROTEIN YDBS"/>
    <property type="match status" value="1"/>
</dbReference>
<evidence type="ECO:0000313" key="4">
    <source>
        <dbReference type="Proteomes" id="UP000092698"/>
    </source>
</evidence>
<keyword evidence="4" id="KW-1185">Reference proteome</keyword>
<proteinExistence type="predicted"/>
<feature type="transmembrane region" description="Helical" evidence="1">
    <location>
        <begin position="405"/>
        <end position="422"/>
    </location>
</feature>
<feature type="transmembrane region" description="Helical" evidence="1">
    <location>
        <begin position="248"/>
        <end position="268"/>
    </location>
</feature>
<dbReference type="KEGG" id="anh:A6F65_00337"/>
<dbReference type="InterPro" id="IPR014529">
    <property type="entry name" value="UCP026631"/>
</dbReference>
<dbReference type="Proteomes" id="UP000092698">
    <property type="component" value="Chromosome"/>
</dbReference>
<feature type="transmembrane region" description="Helical" evidence="1">
    <location>
        <begin position="17"/>
        <end position="40"/>
    </location>
</feature>
<evidence type="ECO:0000256" key="1">
    <source>
        <dbReference type="SAM" id="Phobius"/>
    </source>
</evidence>
<gene>
    <name evidence="3" type="ORF">A6F65_00337</name>
</gene>
<feature type="transmembrane region" description="Helical" evidence="1">
    <location>
        <begin position="52"/>
        <end position="74"/>
    </location>
</feature>
<dbReference type="InterPro" id="IPR005182">
    <property type="entry name" value="YdbS-like_PH"/>
</dbReference>